<keyword evidence="1" id="KW-0812">Transmembrane</keyword>
<dbReference type="EMBL" id="AP022588">
    <property type="protein sequence ID" value="BBY26357.1"/>
    <property type="molecule type" value="Genomic_DNA"/>
</dbReference>
<feature type="transmembrane region" description="Helical" evidence="1">
    <location>
        <begin position="54"/>
        <end position="76"/>
    </location>
</feature>
<accession>A0A7I7QJZ0</accession>
<evidence type="ECO:0000313" key="3">
    <source>
        <dbReference type="EMBL" id="BBY26357.1"/>
    </source>
</evidence>
<reference evidence="3 4" key="1">
    <citation type="journal article" date="2019" name="Emerg. Microbes Infect.">
        <title>Comprehensive subspecies identification of 175 nontuberculous mycobacteria species based on 7547 genomic profiles.</title>
        <authorList>
            <person name="Matsumoto Y."/>
            <person name="Kinjo T."/>
            <person name="Motooka D."/>
            <person name="Nabeya D."/>
            <person name="Jung N."/>
            <person name="Uechi K."/>
            <person name="Horii T."/>
            <person name="Iida T."/>
            <person name="Fujita J."/>
            <person name="Nakamura S."/>
        </authorList>
    </citation>
    <scope>NUCLEOTIDE SEQUENCE [LARGE SCALE GENOMIC DNA]</scope>
    <source>
        <strain evidence="3 4">JCM 17899</strain>
    </source>
</reference>
<evidence type="ECO:0000256" key="1">
    <source>
        <dbReference type="SAM" id="Phobius"/>
    </source>
</evidence>
<keyword evidence="4" id="KW-1185">Reference proteome</keyword>
<sequence>MTALDVDRDAAHDAAQRELSRPIYPTGSLTDRLAGWLDDLLYRLMVGGASFPGGWLTVTVLLLLLLAALVVAVRVASRTMRTNRGGDTPLFDSHLRTSSEHRVAAEQYAARGEWAAAIRHRLRAVARHLEEAEVLDPMPGRTATELARDAATAMPDLTGDLRSAAIEFNDVTYGERPGTEAGYRIVADLDDRLLRRSVSRADTSAPADEVDSWAEIR</sequence>
<dbReference type="KEGG" id="msei:MSEDJ_04530"/>
<protein>
    <submittedName>
        <fullName evidence="3">Membrane protein</fullName>
    </submittedName>
</protein>
<dbReference type="InterPro" id="IPR025403">
    <property type="entry name" value="TgpA-like_C"/>
</dbReference>
<name>A0A7I7QJZ0_9MYCO</name>
<keyword evidence="1" id="KW-0472">Membrane</keyword>
<proteinExistence type="predicted"/>
<dbReference type="Proteomes" id="UP000467193">
    <property type="component" value="Chromosome"/>
</dbReference>
<dbReference type="RefSeq" id="WP_163795420.1">
    <property type="nucleotide sequence ID" value="NZ_AP022588.1"/>
</dbReference>
<evidence type="ECO:0000259" key="2">
    <source>
        <dbReference type="Pfam" id="PF13559"/>
    </source>
</evidence>
<keyword evidence="1" id="KW-1133">Transmembrane helix</keyword>
<evidence type="ECO:0000313" key="4">
    <source>
        <dbReference type="Proteomes" id="UP000467193"/>
    </source>
</evidence>
<organism evidence="3 4">
    <name type="scientific">Mycolicibacterium sediminis</name>
    <dbReference type="NCBI Taxonomy" id="1286180"/>
    <lineage>
        <taxon>Bacteria</taxon>
        <taxon>Bacillati</taxon>
        <taxon>Actinomycetota</taxon>
        <taxon>Actinomycetes</taxon>
        <taxon>Mycobacteriales</taxon>
        <taxon>Mycobacteriaceae</taxon>
        <taxon>Mycolicibacterium</taxon>
    </lineage>
</organism>
<gene>
    <name evidence="3" type="ORF">MSEDJ_04530</name>
</gene>
<feature type="domain" description="Protein-glutamine gamma-glutamyltransferase-like C-terminal" evidence="2">
    <location>
        <begin position="122"/>
        <end position="189"/>
    </location>
</feature>
<dbReference type="Pfam" id="PF13559">
    <property type="entry name" value="DUF4129"/>
    <property type="match status" value="1"/>
</dbReference>
<dbReference type="AlphaFoldDB" id="A0A7I7QJZ0"/>